<name>A0A024FT46_9STRA</name>
<reference evidence="1 2" key="1">
    <citation type="submission" date="2012-05" db="EMBL/GenBank/DDBJ databases">
        <title>Recombination and specialization in a pathogen metapopulation.</title>
        <authorList>
            <person name="Gardiner A."/>
            <person name="Kemen E."/>
            <person name="Schultz-Larsen T."/>
            <person name="MacLean D."/>
            <person name="Van Oosterhout C."/>
            <person name="Jones J.D.G."/>
        </authorList>
    </citation>
    <scope>NUCLEOTIDE SEQUENCE [LARGE SCALE GENOMIC DNA]</scope>
    <source>
        <strain evidence="1 2">Ac Nc2</strain>
    </source>
</reference>
<keyword evidence="2" id="KW-1185">Reference proteome</keyword>
<proteinExistence type="predicted"/>
<sequence>MNVTDGCWRTVCNLRSLLGDSKDVHIGNLTQQHPAKRFENFASILTYFQEHYDFAYTMYTCYVFWYTILKHGVAQTATLEVLKRIIADFATSSVSTIIHLTWYQWKHLVIFSVASQPIPAQLDIPRYYDSSGKCPPIEVVYPPTQPFTTRIYASRKLLIFIYG</sequence>
<organism evidence="1 2">
    <name type="scientific">Albugo candida</name>
    <dbReference type="NCBI Taxonomy" id="65357"/>
    <lineage>
        <taxon>Eukaryota</taxon>
        <taxon>Sar</taxon>
        <taxon>Stramenopiles</taxon>
        <taxon>Oomycota</taxon>
        <taxon>Peronosporomycetes</taxon>
        <taxon>Albuginales</taxon>
        <taxon>Albuginaceae</taxon>
        <taxon>Albugo</taxon>
    </lineage>
</organism>
<comment type="caution">
    <text evidence="1">The sequence shown here is derived from an EMBL/GenBank/DDBJ whole genome shotgun (WGS) entry which is preliminary data.</text>
</comment>
<evidence type="ECO:0000313" key="2">
    <source>
        <dbReference type="Proteomes" id="UP000053237"/>
    </source>
</evidence>
<evidence type="ECO:0000313" key="1">
    <source>
        <dbReference type="EMBL" id="CCI10258.1"/>
    </source>
</evidence>
<dbReference type="AlphaFoldDB" id="A0A024FT46"/>
<protein>
    <submittedName>
        <fullName evidence="1">Uncharacterized protein</fullName>
    </submittedName>
</protein>
<accession>A0A024FT46</accession>
<gene>
    <name evidence="1" type="ORF">BN9_087010</name>
</gene>
<dbReference type="Proteomes" id="UP000053237">
    <property type="component" value="Unassembled WGS sequence"/>
</dbReference>
<dbReference type="InParanoid" id="A0A024FT46"/>
<dbReference type="EMBL" id="CAIX01000181">
    <property type="protein sequence ID" value="CCI10258.1"/>
    <property type="molecule type" value="Genomic_DNA"/>
</dbReference>